<dbReference type="GO" id="GO:0004497">
    <property type="term" value="F:monooxygenase activity"/>
    <property type="evidence" value="ECO:0007669"/>
    <property type="project" value="UniProtKB-KW"/>
</dbReference>
<dbReference type="Gene3D" id="1.10.630.10">
    <property type="entry name" value="Cytochrome P450"/>
    <property type="match status" value="1"/>
</dbReference>
<evidence type="ECO:0000313" key="8">
    <source>
        <dbReference type="EMBL" id="RAK09021.1"/>
    </source>
</evidence>
<gene>
    <name evidence="8" type="ORF">ATI53_10748</name>
</gene>
<dbReference type="PANTHER" id="PTHR24286:SF24">
    <property type="entry name" value="LANOSTEROL 14-ALPHA DEMETHYLASE"/>
    <property type="match status" value="1"/>
</dbReference>
<comment type="cofactor">
    <cofactor evidence="1">
        <name>heme</name>
        <dbReference type="ChEBI" id="CHEBI:30413"/>
    </cofactor>
</comment>
<keyword evidence="6" id="KW-0408">Iron</keyword>
<evidence type="ECO:0000256" key="1">
    <source>
        <dbReference type="ARBA" id="ARBA00001971"/>
    </source>
</evidence>
<evidence type="ECO:0000256" key="2">
    <source>
        <dbReference type="ARBA" id="ARBA00010617"/>
    </source>
</evidence>
<dbReference type="PANTHER" id="PTHR24286">
    <property type="entry name" value="CYTOCHROME P450 26"/>
    <property type="match status" value="1"/>
</dbReference>
<keyword evidence="7" id="KW-0503">Monooxygenase</keyword>
<evidence type="ECO:0000256" key="4">
    <source>
        <dbReference type="ARBA" id="ARBA00022723"/>
    </source>
</evidence>
<dbReference type="GO" id="GO:0016125">
    <property type="term" value="P:sterol metabolic process"/>
    <property type="evidence" value="ECO:0007669"/>
    <property type="project" value="TreeGrafter"/>
</dbReference>
<dbReference type="EMBL" id="QLMG01000074">
    <property type="protein sequence ID" value="RAK09021.1"/>
    <property type="molecule type" value="Genomic_DNA"/>
</dbReference>
<keyword evidence="4" id="KW-0479">Metal-binding</keyword>
<dbReference type="Proteomes" id="UP000249165">
    <property type="component" value="Unassembled WGS sequence"/>
</dbReference>
<keyword evidence="5" id="KW-0560">Oxidoreductase</keyword>
<keyword evidence="9" id="KW-1185">Reference proteome</keyword>
<evidence type="ECO:0000256" key="6">
    <source>
        <dbReference type="ARBA" id="ARBA00023004"/>
    </source>
</evidence>
<dbReference type="GO" id="GO:0020037">
    <property type="term" value="F:heme binding"/>
    <property type="evidence" value="ECO:0007669"/>
    <property type="project" value="InterPro"/>
</dbReference>
<dbReference type="AlphaFoldDB" id="A0A327XLG2"/>
<proteinExistence type="inferred from homology"/>
<keyword evidence="3" id="KW-0349">Heme</keyword>
<comment type="caution">
    <text evidence="8">The sequence shown here is derived from an EMBL/GenBank/DDBJ whole genome shotgun (WGS) entry which is preliminary data.</text>
</comment>
<organism evidence="8 9">
    <name type="scientific">Salipiger aestuarii</name>
    <dbReference type="NCBI Taxonomy" id="568098"/>
    <lineage>
        <taxon>Bacteria</taxon>
        <taxon>Pseudomonadati</taxon>
        <taxon>Pseudomonadota</taxon>
        <taxon>Alphaproteobacteria</taxon>
        <taxon>Rhodobacterales</taxon>
        <taxon>Roseobacteraceae</taxon>
        <taxon>Salipiger</taxon>
    </lineage>
</organism>
<dbReference type="InterPro" id="IPR036396">
    <property type="entry name" value="Cyt_P450_sf"/>
</dbReference>
<evidence type="ECO:0000256" key="5">
    <source>
        <dbReference type="ARBA" id="ARBA00023002"/>
    </source>
</evidence>
<dbReference type="CDD" id="cd11067">
    <property type="entry name" value="CYP152"/>
    <property type="match status" value="1"/>
</dbReference>
<reference evidence="8 9" key="1">
    <citation type="submission" date="2018-06" db="EMBL/GenBank/DDBJ databases">
        <title>Genomic Encyclopedia of Archaeal and Bacterial Type Strains, Phase II (KMG-II): from individual species to whole genera.</title>
        <authorList>
            <person name="Goeker M."/>
        </authorList>
    </citation>
    <scope>NUCLEOTIDE SEQUENCE [LARGE SCALE GENOMIC DNA]</scope>
    <source>
        <strain evidence="8 9">DSM 22011</strain>
    </source>
</reference>
<evidence type="ECO:0000256" key="3">
    <source>
        <dbReference type="ARBA" id="ARBA00022617"/>
    </source>
</evidence>
<accession>A0A327XLG2</accession>
<protein>
    <submittedName>
        <fullName evidence="8">Fatty-acid peroxygenase</fullName>
    </submittedName>
</protein>
<evidence type="ECO:0000256" key="7">
    <source>
        <dbReference type="ARBA" id="ARBA00023033"/>
    </source>
</evidence>
<comment type="similarity">
    <text evidence="2">Belongs to the cytochrome P450 family.</text>
</comment>
<sequence>MTPAALPADKAFDSTLALLREGYRFIPERCARLGSDAFRARIMGRKVICMTGPRGIRLLYGAGGLTRQGALPPTVLRLLQDKGSVQQMEGAAHRHRKALFMTLLMQEGAAEQLASDFARTWAQDLLAQGETCVLDSASDTLAGVVCAWAGFGPQISQDPRLRKTLYEMSARTGSVGPGVIAALMRRRGVERRLAAALADVPSGSPARRIAAFREDGAPLPPEVAVVEILNLLRPVVAVGRWIAYAARILALEPDWRRALATADTASAAQFCEEVRRVSPFFPMTGAITTKPLCHEGLDLPRGQWVLADLWGTLHDKNAFPLPEQFHPGRQLSWRNPGACFVPHGGGDTATTHRCPGEKVTVALMVSAMQVLCRAVTWDVPVQDLGVALDRIPAAPASGVRLIQLRARGDGA</sequence>
<dbReference type="GO" id="GO:0016705">
    <property type="term" value="F:oxidoreductase activity, acting on paired donors, with incorporation or reduction of molecular oxygen"/>
    <property type="evidence" value="ECO:0007669"/>
    <property type="project" value="InterPro"/>
</dbReference>
<evidence type="ECO:0000313" key="9">
    <source>
        <dbReference type="Proteomes" id="UP000249165"/>
    </source>
</evidence>
<dbReference type="Pfam" id="PF00067">
    <property type="entry name" value="p450"/>
    <property type="match status" value="1"/>
</dbReference>
<dbReference type="GO" id="GO:0005506">
    <property type="term" value="F:iron ion binding"/>
    <property type="evidence" value="ECO:0007669"/>
    <property type="project" value="InterPro"/>
</dbReference>
<dbReference type="InterPro" id="IPR001128">
    <property type="entry name" value="Cyt_P450"/>
</dbReference>
<dbReference type="SUPFAM" id="SSF48264">
    <property type="entry name" value="Cytochrome P450"/>
    <property type="match status" value="1"/>
</dbReference>
<name>A0A327XLG2_9RHOB</name>
<dbReference type="RefSeq" id="WP_111551335.1">
    <property type="nucleotide sequence ID" value="NZ_LIQE01000092.1"/>
</dbReference>
<dbReference type="OrthoDB" id="9764248at2"/>